<evidence type="ECO:0000256" key="2">
    <source>
        <dbReference type="ARBA" id="ARBA00022679"/>
    </source>
</evidence>
<dbReference type="PROSITE" id="PS50868">
    <property type="entry name" value="POST_SET"/>
    <property type="match status" value="1"/>
</dbReference>
<dbReference type="InterPro" id="IPR003616">
    <property type="entry name" value="Post-SET_dom"/>
</dbReference>
<evidence type="ECO:0000313" key="6">
    <source>
        <dbReference type="EMBL" id="KAG5186106.1"/>
    </source>
</evidence>
<dbReference type="GO" id="GO:0008168">
    <property type="term" value="F:methyltransferase activity"/>
    <property type="evidence" value="ECO:0007669"/>
    <property type="project" value="UniProtKB-KW"/>
</dbReference>
<dbReference type="OrthoDB" id="57563at2759"/>
<evidence type="ECO:0000256" key="4">
    <source>
        <dbReference type="SAM" id="MobiDB-lite"/>
    </source>
</evidence>
<evidence type="ECO:0000256" key="1">
    <source>
        <dbReference type="ARBA" id="ARBA00022603"/>
    </source>
</evidence>
<dbReference type="InterPro" id="IPR001214">
    <property type="entry name" value="SET_dom"/>
</dbReference>
<dbReference type="Gene3D" id="2.170.270.10">
    <property type="entry name" value="SET domain"/>
    <property type="match status" value="1"/>
</dbReference>
<dbReference type="PANTHER" id="PTHR12350">
    <property type="entry name" value="HISTONE-LYSINE N-METHYLTRANSFERASE-RELATED"/>
    <property type="match status" value="1"/>
</dbReference>
<keyword evidence="7" id="KW-1185">Reference proteome</keyword>
<dbReference type="SUPFAM" id="SSF82199">
    <property type="entry name" value="SET domain"/>
    <property type="match status" value="1"/>
</dbReference>
<gene>
    <name evidence="6" type="ORF">JKP88DRAFT_310094</name>
</gene>
<dbReference type="Pfam" id="PF00856">
    <property type="entry name" value="SET"/>
    <property type="match status" value="1"/>
</dbReference>
<protein>
    <recommendedName>
        <fullName evidence="5">Post-SET domain-containing protein</fullName>
    </recommendedName>
</protein>
<dbReference type="GO" id="GO:0032259">
    <property type="term" value="P:methylation"/>
    <property type="evidence" value="ECO:0007669"/>
    <property type="project" value="UniProtKB-KW"/>
</dbReference>
<sequence length="356" mass="37478">MIGQSKYGAGLYATRAYSRGAYIQRVTFQALTLDAGTIRLQAKGHGDFAMDVVTHTVRQHDGRRQVLHNFDAFMNHSCDPNTIVVDEVEWEGGGGNDVVASKDVAAGEELSCEYELFEWDCRDKNITTCGCGTANCRGSVPGFKFWPLDVQRRRLGETNVQVERSWQDANPRTLYRRLTPPRGVRITAAAAAAGSNGSSGSSSSGGSSGSAPLTLVAARAFAPGETVLSNAEERVDAHALDDVLVAVPCTAAADDAERAWLPYVTYELDVLRDTAELRCGGDGGGGSGSGDGGGGATRVFRGYDFVRTACADGGSGETANVTRKYKGMGGGGGDGNGEYDVVALRAVHAGEMLVCD</sequence>
<dbReference type="Proteomes" id="UP000664859">
    <property type="component" value="Unassembled WGS sequence"/>
</dbReference>
<evidence type="ECO:0000313" key="7">
    <source>
        <dbReference type="Proteomes" id="UP000664859"/>
    </source>
</evidence>
<accession>A0A835Z3E1</accession>
<dbReference type="InterPro" id="IPR053201">
    <property type="entry name" value="Flavunoidine_N-MTase"/>
</dbReference>
<organism evidence="6 7">
    <name type="scientific">Tribonema minus</name>
    <dbReference type="NCBI Taxonomy" id="303371"/>
    <lineage>
        <taxon>Eukaryota</taxon>
        <taxon>Sar</taxon>
        <taxon>Stramenopiles</taxon>
        <taxon>Ochrophyta</taxon>
        <taxon>PX clade</taxon>
        <taxon>Xanthophyceae</taxon>
        <taxon>Tribonematales</taxon>
        <taxon>Tribonemataceae</taxon>
        <taxon>Tribonema</taxon>
    </lineage>
</organism>
<dbReference type="InterPro" id="IPR046341">
    <property type="entry name" value="SET_dom_sf"/>
</dbReference>
<feature type="region of interest" description="Disordered" evidence="4">
    <location>
        <begin position="190"/>
        <end position="209"/>
    </location>
</feature>
<evidence type="ECO:0000256" key="3">
    <source>
        <dbReference type="ARBA" id="ARBA00022691"/>
    </source>
</evidence>
<name>A0A835Z3E1_9STRA</name>
<keyword evidence="3" id="KW-0949">S-adenosyl-L-methionine</keyword>
<proteinExistence type="predicted"/>
<dbReference type="AlphaFoldDB" id="A0A835Z3E1"/>
<comment type="caution">
    <text evidence="6">The sequence shown here is derived from an EMBL/GenBank/DDBJ whole genome shotgun (WGS) entry which is preliminary data.</text>
</comment>
<keyword evidence="2" id="KW-0808">Transferase</keyword>
<evidence type="ECO:0000259" key="5">
    <source>
        <dbReference type="PROSITE" id="PS50868"/>
    </source>
</evidence>
<dbReference type="PANTHER" id="PTHR12350:SF19">
    <property type="entry name" value="SET DOMAIN-CONTAINING PROTEIN"/>
    <property type="match status" value="1"/>
</dbReference>
<reference evidence="6" key="1">
    <citation type="submission" date="2021-02" db="EMBL/GenBank/DDBJ databases">
        <title>First Annotated Genome of the Yellow-green Alga Tribonema minus.</title>
        <authorList>
            <person name="Mahan K.M."/>
        </authorList>
    </citation>
    <scope>NUCLEOTIDE SEQUENCE</scope>
    <source>
        <strain evidence="6">UTEX B ZZ1240</strain>
    </source>
</reference>
<dbReference type="EMBL" id="JAFCMP010000113">
    <property type="protein sequence ID" value="KAG5186106.1"/>
    <property type="molecule type" value="Genomic_DNA"/>
</dbReference>
<feature type="domain" description="Post-SET" evidence="5">
    <location>
        <begin position="125"/>
        <end position="141"/>
    </location>
</feature>
<keyword evidence="1" id="KW-0489">Methyltransferase</keyword>